<comment type="caution">
    <text evidence="1">The sequence shown here is derived from an EMBL/GenBank/DDBJ whole genome shotgun (WGS) entry which is preliminary data.</text>
</comment>
<dbReference type="Proteomes" id="UP001420932">
    <property type="component" value="Unassembled WGS sequence"/>
</dbReference>
<dbReference type="PANTHER" id="PTHR37217:SF1">
    <property type="entry name" value="EXPRESSED PROTEIN"/>
    <property type="match status" value="1"/>
</dbReference>
<dbReference type="AlphaFoldDB" id="A0AAP0J6B0"/>
<evidence type="ECO:0000313" key="2">
    <source>
        <dbReference type="Proteomes" id="UP001420932"/>
    </source>
</evidence>
<organism evidence="1 2">
    <name type="scientific">Stephania yunnanensis</name>
    <dbReference type="NCBI Taxonomy" id="152371"/>
    <lineage>
        <taxon>Eukaryota</taxon>
        <taxon>Viridiplantae</taxon>
        <taxon>Streptophyta</taxon>
        <taxon>Embryophyta</taxon>
        <taxon>Tracheophyta</taxon>
        <taxon>Spermatophyta</taxon>
        <taxon>Magnoliopsida</taxon>
        <taxon>Ranunculales</taxon>
        <taxon>Menispermaceae</taxon>
        <taxon>Menispermoideae</taxon>
        <taxon>Cissampelideae</taxon>
        <taxon>Stephania</taxon>
    </lineage>
</organism>
<protein>
    <submittedName>
        <fullName evidence="1">Uncharacterized protein</fullName>
    </submittedName>
</protein>
<dbReference type="GO" id="GO:0009507">
    <property type="term" value="C:chloroplast"/>
    <property type="evidence" value="ECO:0007669"/>
    <property type="project" value="TreeGrafter"/>
</dbReference>
<accession>A0AAP0J6B0</accession>
<proteinExistence type="predicted"/>
<dbReference type="EMBL" id="JBBNAF010000007">
    <property type="protein sequence ID" value="KAK9128517.1"/>
    <property type="molecule type" value="Genomic_DNA"/>
</dbReference>
<name>A0AAP0J6B0_9MAGN</name>
<keyword evidence="2" id="KW-1185">Reference proteome</keyword>
<dbReference type="InterPro" id="IPR029063">
    <property type="entry name" value="SAM-dependent_MTases_sf"/>
</dbReference>
<reference evidence="1 2" key="1">
    <citation type="submission" date="2024-01" db="EMBL/GenBank/DDBJ databases">
        <title>Genome assemblies of Stephania.</title>
        <authorList>
            <person name="Yang L."/>
        </authorList>
    </citation>
    <scope>NUCLEOTIDE SEQUENCE [LARGE SCALE GENOMIC DNA]</scope>
    <source>
        <strain evidence="1">YNDBR</strain>
        <tissue evidence="1">Leaf</tissue>
    </source>
</reference>
<evidence type="ECO:0000313" key="1">
    <source>
        <dbReference type="EMBL" id="KAK9128517.1"/>
    </source>
</evidence>
<gene>
    <name evidence="1" type="ORF">Syun_017314</name>
</gene>
<dbReference type="PANTHER" id="PTHR37217">
    <property type="entry name" value="EXPRESSED PROTEIN"/>
    <property type="match status" value="1"/>
</dbReference>
<dbReference type="SUPFAM" id="SSF53335">
    <property type="entry name" value="S-adenosyl-L-methionine-dependent methyltransferases"/>
    <property type="match status" value="1"/>
</dbReference>
<sequence>MNSVYFPSHPIQSLHRSTPPLRPHFLSHSIHFNNFSLTHLPFTPTTTPSLRYLCSSSQSNETSPISVLDFEEFVEKDWSFLECDALHALESRSRIISAGEVGAGSRVLVSIGSEEFVDGLVGCCRLGFLLVVHDSLFVLAGIKERYDGVKCWQGEIVYVPDKWAPFDAVFLWFLPALPFELDRIIGVLARICSSGARVVISHPQGREVLNQQRKDNPEVVVSDLPDKVTLKKVAANNSFALTRYIDEKGFYLAVLKFCLGKFKLLDMVIRWGAHRKFTFPVDDKGVSRGGHWPHYRLGTYSLLAADVWAVKIWLEEARITRYLLQMFGQQKIWLEEARRRGFRRFQMGLDSIEAVMSLKDRSTQSKETLLTDIIQEANLVQEVVFQPWRP</sequence>